<sequence>MHEDRLVINIPAIISGIKFLWRRITCIIVFCIFAVCVIGYIRQEIVYVSEAELYYPPVNSKSKITQKTLELNAQVMSDFAEIAESALIQKRVAEMTEIPYEEIKASVRAWHDPGTTVLHIRCTSENIDDPKTIVQWEVKCIAEYAEKELGISNLKILGDATDPVEEGHVSLWKQAASGMGLGILISMIMVVMSFENKKSDGAGVKKC</sequence>
<accession>A0A4Q7NZC9</accession>
<evidence type="ECO:0000313" key="2">
    <source>
        <dbReference type="EMBL" id="RZS92684.1"/>
    </source>
</evidence>
<reference evidence="2 3" key="1">
    <citation type="submission" date="2019-02" db="EMBL/GenBank/DDBJ databases">
        <title>Genomic Encyclopedia of Type Strains, Phase IV (KMG-IV): sequencing the most valuable type-strain genomes for metagenomic binning, comparative biology and taxonomic classification.</title>
        <authorList>
            <person name="Goeker M."/>
        </authorList>
    </citation>
    <scope>NUCLEOTIDE SEQUENCE [LARGE SCALE GENOMIC DNA]</scope>
    <source>
        <strain evidence="2 3">DSM 29486</strain>
    </source>
</reference>
<dbReference type="RefSeq" id="WP_130436213.1">
    <property type="nucleotide sequence ID" value="NZ_SGXF01000008.1"/>
</dbReference>
<evidence type="ECO:0000256" key="1">
    <source>
        <dbReference type="SAM" id="Phobius"/>
    </source>
</evidence>
<dbReference type="EMBL" id="SGXF01000008">
    <property type="protein sequence ID" value="RZS92684.1"/>
    <property type="molecule type" value="Genomic_DNA"/>
</dbReference>
<evidence type="ECO:0008006" key="4">
    <source>
        <dbReference type="Google" id="ProtNLM"/>
    </source>
</evidence>
<feature type="transmembrane region" description="Helical" evidence="1">
    <location>
        <begin position="20"/>
        <end position="41"/>
    </location>
</feature>
<gene>
    <name evidence="2" type="ORF">EV209_2979</name>
</gene>
<name>A0A4Q7NZC9_9FIRM</name>
<evidence type="ECO:0000313" key="3">
    <source>
        <dbReference type="Proteomes" id="UP000292927"/>
    </source>
</evidence>
<keyword evidence="1" id="KW-1133">Transmembrane helix</keyword>
<keyword evidence="1" id="KW-0812">Transmembrane</keyword>
<dbReference type="Proteomes" id="UP000292927">
    <property type="component" value="Unassembled WGS sequence"/>
</dbReference>
<keyword evidence="1" id="KW-0472">Membrane</keyword>
<comment type="caution">
    <text evidence="2">The sequence shown here is derived from an EMBL/GenBank/DDBJ whole genome shotgun (WGS) entry which is preliminary data.</text>
</comment>
<protein>
    <recommendedName>
        <fullName evidence="4">Capsular polysaccharide biosynthesis protein</fullName>
    </recommendedName>
</protein>
<organism evidence="2 3">
    <name type="scientific">Cuneatibacter caecimuris</name>
    <dbReference type="NCBI Taxonomy" id="1796618"/>
    <lineage>
        <taxon>Bacteria</taxon>
        <taxon>Bacillati</taxon>
        <taxon>Bacillota</taxon>
        <taxon>Clostridia</taxon>
        <taxon>Lachnospirales</taxon>
        <taxon>Lachnospiraceae</taxon>
        <taxon>Cuneatibacter</taxon>
    </lineage>
</organism>
<keyword evidence="3" id="KW-1185">Reference proteome</keyword>
<proteinExistence type="predicted"/>
<dbReference type="AlphaFoldDB" id="A0A4Q7NZC9"/>